<protein>
    <submittedName>
        <fullName evidence="1">Uncharacterized protein</fullName>
    </submittedName>
</protein>
<comment type="caution">
    <text evidence="1">The sequence shown here is derived from an EMBL/GenBank/DDBJ whole genome shotgun (WGS) entry which is preliminary data.</text>
</comment>
<gene>
    <name evidence="1" type="ORF">V7S43_002352</name>
</gene>
<evidence type="ECO:0000313" key="2">
    <source>
        <dbReference type="Proteomes" id="UP001632037"/>
    </source>
</evidence>
<accession>A0ABD3G4C0</accession>
<organism evidence="1 2">
    <name type="scientific">Phytophthora oleae</name>
    <dbReference type="NCBI Taxonomy" id="2107226"/>
    <lineage>
        <taxon>Eukaryota</taxon>
        <taxon>Sar</taxon>
        <taxon>Stramenopiles</taxon>
        <taxon>Oomycota</taxon>
        <taxon>Peronosporomycetes</taxon>
        <taxon>Peronosporales</taxon>
        <taxon>Peronosporaceae</taxon>
        <taxon>Phytophthora</taxon>
    </lineage>
</organism>
<dbReference type="EMBL" id="JBIMZQ010000003">
    <property type="protein sequence ID" value="KAL3673057.1"/>
    <property type="molecule type" value="Genomic_DNA"/>
</dbReference>
<dbReference type="Proteomes" id="UP001632037">
    <property type="component" value="Unassembled WGS sequence"/>
</dbReference>
<evidence type="ECO:0000313" key="1">
    <source>
        <dbReference type="EMBL" id="KAL3673057.1"/>
    </source>
</evidence>
<keyword evidence="2" id="KW-1185">Reference proteome</keyword>
<sequence>MLLFSLLAEKEKDLLFPYGIAYEFATSDRQSEATIALLEQMYYVSISLAVMVAGIEEVAKMMSLSWLSRISSLSALGGGLDQATSSAVNGVNATSAFLDVTREMSRYVCCGLFTIRCVDFQSMTTIDWSVSPWTLYTVDPTAQTNGNCFGLTVIERGWPSGALGSYIVVFIYASVA</sequence>
<name>A0ABD3G4C0_9STRA</name>
<reference evidence="1 2" key="1">
    <citation type="submission" date="2024-09" db="EMBL/GenBank/DDBJ databases">
        <title>Genome sequencing and assembly of Phytophthora oleae, isolate VK10A, causative agent of rot of olive drupes.</title>
        <authorList>
            <person name="Conti Taguali S."/>
            <person name="Riolo M."/>
            <person name="La Spada F."/>
            <person name="Cacciola S.O."/>
            <person name="Dionisio G."/>
        </authorList>
    </citation>
    <scope>NUCLEOTIDE SEQUENCE [LARGE SCALE GENOMIC DNA]</scope>
    <source>
        <strain evidence="1 2">VK10A</strain>
    </source>
</reference>
<proteinExistence type="predicted"/>
<dbReference type="AlphaFoldDB" id="A0ABD3G4C0"/>